<dbReference type="SMART" id="SM00345">
    <property type="entry name" value="HTH_GNTR"/>
    <property type="match status" value="1"/>
</dbReference>
<dbReference type="SUPFAM" id="SSF46785">
    <property type="entry name" value="Winged helix' DNA-binding domain"/>
    <property type="match status" value="1"/>
</dbReference>
<keyword evidence="2" id="KW-0238">DNA-binding</keyword>
<proteinExistence type="predicted"/>
<dbReference type="Pfam" id="PF00392">
    <property type="entry name" value="GntR"/>
    <property type="match status" value="1"/>
</dbReference>
<accession>A0ABW4J4A0</accession>
<comment type="caution">
    <text evidence="5">The sequence shown here is derived from an EMBL/GenBank/DDBJ whole genome shotgun (WGS) entry which is preliminary data.</text>
</comment>
<evidence type="ECO:0000256" key="1">
    <source>
        <dbReference type="ARBA" id="ARBA00023015"/>
    </source>
</evidence>
<dbReference type="Gene3D" id="3.40.1410.10">
    <property type="entry name" value="Chorismate lyase-like"/>
    <property type="match status" value="1"/>
</dbReference>
<protein>
    <submittedName>
        <fullName evidence="5">GntR family transcriptional regulator</fullName>
    </submittedName>
</protein>
<sequence length="251" mass="28903">MQNARPKLRDIIKEKMLDYIKDLSQQDTKKMPSEENLATLFNVSRITIRAVLSELESEGIVARKQGYGTYISNTVKHLDVQFNPVTSYDKMIADWGYQESSQILDTVTLTKAPKAVGEKLKLAKDQKVIRTNKIFYADQTPCVYCVDYFALDLLAEPALLQRIPEFPKSIFEFLGAVSPHRIVRDYTQIGTKLASEHPELTKYFLKNKSQDMAFLELACINYDQNDDPVIYAEEYVDTKFIKFFSVRKKNS</sequence>
<evidence type="ECO:0000313" key="6">
    <source>
        <dbReference type="Proteomes" id="UP001597267"/>
    </source>
</evidence>
<keyword evidence="1" id="KW-0805">Transcription regulation</keyword>
<dbReference type="PANTHER" id="PTHR44846:SF1">
    <property type="entry name" value="MANNOSYL-D-GLYCERATE TRANSPORT_METABOLISM SYSTEM REPRESSOR MNGR-RELATED"/>
    <property type="match status" value="1"/>
</dbReference>
<dbReference type="InterPro" id="IPR036388">
    <property type="entry name" value="WH-like_DNA-bd_sf"/>
</dbReference>
<dbReference type="PANTHER" id="PTHR44846">
    <property type="entry name" value="MANNOSYL-D-GLYCERATE TRANSPORT/METABOLISM SYSTEM REPRESSOR MNGR-RELATED"/>
    <property type="match status" value="1"/>
</dbReference>
<dbReference type="Pfam" id="PF07702">
    <property type="entry name" value="UTRA"/>
    <property type="match status" value="1"/>
</dbReference>
<keyword evidence="3" id="KW-0804">Transcription</keyword>
<name>A0ABW4J4A0_9LACO</name>
<reference evidence="6" key="1">
    <citation type="journal article" date="2019" name="Int. J. Syst. Evol. Microbiol.">
        <title>The Global Catalogue of Microorganisms (GCM) 10K type strain sequencing project: providing services to taxonomists for standard genome sequencing and annotation.</title>
        <authorList>
            <consortium name="The Broad Institute Genomics Platform"/>
            <consortium name="The Broad Institute Genome Sequencing Center for Infectious Disease"/>
            <person name="Wu L."/>
            <person name="Ma J."/>
        </authorList>
    </citation>
    <scope>NUCLEOTIDE SEQUENCE [LARGE SCALE GENOMIC DNA]</scope>
    <source>
        <strain evidence="6">CCM 8896</strain>
    </source>
</reference>
<dbReference type="CDD" id="cd07377">
    <property type="entry name" value="WHTH_GntR"/>
    <property type="match status" value="1"/>
</dbReference>
<dbReference type="PROSITE" id="PS50949">
    <property type="entry name" value="HTH_GNTR"/>
    <property type="match status" value="1"/>
</dbReference>
<evidence type="ECO:0000256" key="3">
    <source>
        <dbReference type="ARBA" id="ARBA00023163"/>
    </source>
</evidence>
<gene>
    <name evidence="5" type="ORF">ACFQ5M_01550</name>
</gene>
<feature type="domain" description="HTH gntR-type" evidence="4">
    <location>
        <begin position="6"/>
        <end position="74"/>
    </location>
</feature>
<evidence type="ECO:0000313" key="5">
    <source>
        <dbReference type="EMBL" id="MFD1670774.1"/>
    </source>
</evidence>
<dbReference type="InterPro" id="IPR036390">
    <property type="entry name" value="WH_DNA-bd_sf"/>
</dbReference>
<dbReference type="EMBL" id="JBHTOP010000002">
    <property type="protein sequence ID" value="MFD1670774.1"/>
    <property type="molecule type" value="Genomic_DNA"/>
</dbReference>
<dbReference type="InterPro" id="IPR050679">
    <property type="entry name" value="Bact_HTH_transcr_reg"/>
</dbReference>
<dbReference type="Gene3D" id="1.10.10.10">
    <property type="entry name" value="Winged helix-like DNA-binding domain superfamily/Winged helix DNA-binding domain"/>
    <property type="match status" value="1"/>
</dbReference>
<organism evidence="5 6">
    <name type="scientific">Agrilactobacillus yilanensis</name>
    <dbReference type="NCBI Taxonomy" id="2485997"/>
    <lineage>
        <taxon>Bacteria</taxon>
        <taxon>Bacillati</taxon>
        <taxon>Bacillota</taxon>
        <taxon>Bacilli</taxon>
        <taxon>Lactobacillales</taxon>
        <taxon>Lactobacillaceae</taxon>
        <taxon>Agrilactobacillus</taxon>
    </lineage>
</organism>
<dbReference type="PRINTS" id="PR00035">
    <property type="entry name" value="HTHGNTR"/>
</dbReference>
<dbReference type="InterPro" id="IPR028978">
    <property type="entry name" value="Chorismate_lyase_/UTRA_dom_sf"/>
</dbReference>
<dbReference type="Proteomes" id="UP001597267">
    <property type="component" value="Unassembled WGS sequence"/>
</dbReference>
<evidence type="ECO:0000259" key="4">
    <source>
        <dbReference type="PROSITE" id="PS50949"/>
    </source>
</evidence>
<dbReference type="InterPro" id="IPR011663">
    <property type="entry name" value="UTRA"/>
</dbReference>
<dbReference type="RefSeq" id="WP_125712734.1">
    <property type="nucleotide sequence ID" value="NZ_JBHTOP010000002.1"/>
</dbReference>
<evidence type="ECO:0000256" key="2">
    <source>
        <dbReference type="ARBA" id="ARBA00023125"/>
    </source>
</evidence>
<keyword evidence="6" id="KW-1185">Reference proteome</keyword>
<dbReference type="InterPro" id="IPR000524">
    <property type="entry name" value="Tscrpt_reg_HTH_GntR"/>
</dbReference>
<dbReference type="SUPFAM" id="SSF64288">
    <property type="entry name" value="Chorismate lyase-like"/>
    <property type="match status" value="1"/>
</dbReference>